<dbReference type="InterPro" id="IPR004330">
    <property type="entry name" value="FAR1_DNA_bnd_dom"/>
</dbReference>
<dbReference type="AlphaFoldDB" id="A0A5P1FRS3"/>
<organism evidence="2 3">
    <name type="scientific">Asparagus officinalis</name>
    <name type="common">Garden asparagus</name>
    <dbReference type="NCBI Taxonomy" id="4686"/>
    <lineage>
        <taxon>Eukaryota</taxon>
        <taxon>Viridiplantae</taxon>
        <taxon>Streptophyta</taxon>
        <taxon>Embryophyta</taxon>
        <taxon>Tracheophyta</taxon>
        <taxon>Spermatophyta</taxon>
        <taxon>Magnoliopsida</taxon>
        <taxon>Liliopsida</taxon>
        <taxon>Asparagales</taxon>
        <taxon>Asparagaceae</taxon>
        <taxon>Asparagoideae</taxon>
        <taxon>Asparagus</taxon>
    </lineage>
</organism>
<accession>A0A5P1FRS3</accession>
<dbReference type="Proteomes" id="UP000243459">
    <property type="component" value="Chromosome 1"/>
</dbReference>
<evidence type="ECO:0000313" key="3">
    <source>
        <dbReference type="Proteomes" id="UP000243459"/>
    </source>
</evidence>
<dbReference type="Gramene" id="ONK80714">
    <property type="protein sequence ID" value="ONK80714"/>
    <property type="gene ID" value="A4U43_C01F20930"/>
</dbReference>
<reference evidence="3" key="1">
    <citation type="journal article" date="2017" name="Nat. Commun.">
        <title>The asparagus genome sheds light on the origin and evolution of a young Y chromosome.</title>
        <authorList>
            <person name="Harkess A."/>
            <person name="Zhou J."/>
            <person name="Xu C."/>
            <person name="Bowers J.E."/>
            <person name="Van der Hulst R."/>
            <person name="Ayyampalayam S."/>
            <person name="Mercati F."/>
            <person name="Riccardi P."/>
            <person name="McKain M.R."/>
            <person name="Kakrana A."/>
            <person name="Tang H."/>
            <person name="Ray J."/>
            <person name="Groenendijk J."/>
            <person name="Arikit S."/>
            <person name="Mathioni S.M."/>
            <person name="Nakano M."/>
            <person name="Shan H."/>
            <person name="Telgmann-Rauber A."/>
            <person name="Kanno A."/>
            <person name="Yue Z."/>
            <person name="Chen H."/>
            <person name="Li W."/>
            <person name="Chen Y."/>
            <person name="Xu X."/>
            <person name="Zhang Y."/>
            <person name="Luo S."/>
            <person name="Chen H."/>
            <person name="Gao J."/>
            <person name="Mao Z."/>
            <person name="Pires J.C."/>
            <person name="Luo M."/>
            <person name="Kudrna D."/>
            <person name="Wing R.A."/>
            <person name="Meyers B.C."/>
            <person name="Yi K."/>
            <person name="Kong H."/>
            <person name="Lavrijsen P."/>
            <person name="Sunseri F."/>
            <person name="Falavigna A."/>
            <person name="Ye Y."/>
            <person name="Leebens-Mack J.H."/>
            <person name="Chen G."/>
        </authorList>
    </citation>
    <scope>NUCLEOTIDE SEQUENCE [LARGE SCALE GENOMIC DNA]</scope>
    <source>
        <strain evidence="3">cv. DH0086</strain>
    </source>
</reference>
<evidence type="ECO:0000313" key="2">
    <source>
        <dbReference type="EMBL" id="ONK80714.1"/>
    </source>
</evidence>
<keyword evidence="3" id="KW-1185">Reference proteome</keyword>
<evidence type="ECO:0000259" key="1">
    <source>
        <dbReference type="Pfam" id="PF03101"/>
    </source>
</evidence>
<dbReference type="Pfam" id="PF03101">
    <property type="entry name" value="FAR1"/>
    <property type="match status" value="1"/>
</dbReference>
<sequence length="339" mass="38322">MWSETAVIASVVGDDCRHERGWRLGSRARSEAGASVVGGVARSVVVGLRDLENGHGLEIMEYSSSEDDELIDHYVDLEDDIPISDVDQRSNEVTVPLHFLEHGENSMAAVSNTIGSDLLSTDGDVKNIDPYLNMEFESDSAARAFYHAYALRLGFGIRVARSRRERRKGVEVLVMKRFVCLKEGHHKKKVTDHTPKKKRKRLSIRDGCPAMMEVVRRGPDKWVVTKLVLDHTHIVVSPERIREIQYNRLTEHYILRRWTRKAKTGIGSDDRSSEVRNYSQTSSMARYSELFNDAIKFAEKGSTSPESYKIAKEMLQKAFAEIVGLEESVINADTNIGRN</sequence>
<feature type="domain" description="FAR1" evidence="1">
    <location>
        <begin position="145"/>
        <end position="235"/>
    </location>
</feature>
<dbReference type="PANTHER" id="PTHR46328:SF27">
    <property type="entry name" value="OS12G0287500 PROTEIN"/>
    <property type="match status" value="1"/>
</dbReference>
<dbReference type="PANTHER" id="PTHR46328">
    <property type="entry name" value="FAR-RED IMPAIRED RESPONSIVE (FAR1) FAMILY PROTEIN-RELATED"/>
    <property type="match status" value="1"/>
</dbReference>
<protein>
    <recommendedName>
        <fullName evidence="1">FAR1 domain-containing protein</fullName>
    </recommendedName>
</protein>
<dbReference type="EMBL" id="CM007381">
    <property type="protein sequence ID" value="ONK80714.1"/>
    <property type="molecule type" value="Genomic_DNA"/>
</dbReference>
<gene>
    <name evidence="2" type="ORF">A4U43_C01F20930</name>
</gene>
<dbReference type="OMA" id="SMARYSE"/>
<proteinExistence type="predicted"/>
<name>A0A5P1FRS3_ASPOF</name>